<accession>A0A6D2L858</accession>
<evidence type="ECO:0000256" key="1">
    <source>
        <dbReference type="SAM" id="MobiDB-lite"/>
    </source>
</evidence>
<reference evidence="2" key="1">
    <citation type="submission" date="2020-01" db="EMBL/GenBank/DDBJ databases">
        <authorList>
            <person name="Mishra B."/>
        </authorList>
    </citation>
    <scope>NUCLEOTIDE SEQUENCE [LARGE SCALE GENOMIC DNA]</scope>
</reference>
<evidence type="ECO:0000313" key="3">
    <source>
        <dbReference type="Proteomes" id="UP000467841"/>
    </source>
</evidence>
<feature type="region of interest" description="Disordered" evidence="1">
    <location>
        <begin position="1"/>
        <end position="71"/>
    </location>
</feature>
<protein>
    <submittedName>
        <fullName evidence="2">Uncharacterized protein</fullName>
    </submittedName>
</protein>
<sequence>MLQDIPSEQTPKSLDNKHSERRENPSIKRNSKKSLKAQKANLASPYNTELTGFSGSNSLTPQAFASEHGRPNITIQFSETTSPANALRLTLPSVQSPSNYTVVQPNYGSGFTGTRPSYNGFLVRYGNHESAGRGDSSSMNNNSRNPVKSSKRNLEFTGTNGWPS</sequence>
<keyword evidence="3" id="KW-1185">Reference proteome</keyword>
<feature type="region of interest" description="Disordered" evidence="1">
    <location>
        <begin position="125"/>
        <end position="164"/>
    </location>
</feature>
<feature type="compositionally biased region" description="Polar residues" evidence="1">
    <location>
        <begin position="1"/>
        <end position="13"/>
    </location>
</feature>
<feature type="compositionally biased region" description="Polar residues" evidence="1">
    <location>
        <begin position="135"/>
        <end position="148"/>
    </location>
</feature>
<comment type="caution">
    <text evidence="2">The sequence shown here is derived from an EMBL/GenBank/DDBJ whole genome shotgun (WGS) entry which is preliminary data.</text>
</comment>
<organism evidence="2 3">
    <name type="scientific">Microthlaspi erraticum</name>
    <dbReference type="NCBI Taxonomy" id="1685480"/>
    <lineage>
        <taxon>Eukaryota</taxon>
        <taxon>Viridiplantae</taxon>
        <taxon>Streptophyta</taxon>
        <taxon>Embryophyta</taxon>
        <taxon>Tracheophyta</taxon>
        <taxon>Spermatophyta</taxon>
        <taxon>Magnoliopsida</taxon>
        <taxon>eudicotyledons</taxon>
        <taxon>Gunneridae</taxon>
        <taxon>Pentapetalae</taxon>
        <taxon>rosids</taxon>
        <taxon>malvids</taxon>
        <taxon>Brassicales</taxon>
        <taxon>Brassicaceae</taxon>
        <taxon>Coluteocarpeae</taxon>
        <taxon>Microthlaspi</taxon>
    </lineage>
</organism>
<dbReference type="EMBL" id="CACVBM020001684">
    <property type="protein sequence ID" value="CAA7057319.1"/>
    <property type="molecule type" value="Genomic_DNA"/>
</dbReference>
<feature type="compositionally biased region" description="Basic and acidic residues" evidence="1">
    <location>
        <begin position="14"/>
        <end position="26"/>
    </location>
</feature>
<feature type="compositionally biased region" description="Polar residues" evidence="1">
    <location>
        <begin position="44"/>
        <end position="63"/>
    </location>
</feature>
<proteinExistence type="predicted"/>
<gene>
    <name evidence="2" type="ORF">MERR_LOCUS44555</name>
</gene>
<name>A0A6D2L858_9BRAS</name>
<dbReference type="Proteomes" id="UP000467841">
    <property type="component" value="Unassembled WGS sequence"/>
</dbReference>
<dbReference type="AlphaFoldDB" id="A0A6D2L858"/>
<evidence type="ECO:0000313" key="2">
    <source>
        <dbReference type="EMBL" id="CAA7057319.1"/>
    </source>
</evidence>